<name>A0A6C0LGA4_9ZZZZ</name>
<evidence type="ECO:0000313" key="4">
    <source>
        <dbReference type="EMBL" id="QHU29969.1"/>
    </source>
</evidence>
<dbReference type="AlphaFoldDB" id="A0A6C0LGA4"/>
<evidence type="ECO:0008006" key="5">
    <source>
        <dbReference type="Google" id="ProtNLM"/>
    </source>
</evidence>
<reference evidence="4" key="1">
    <citation type="journal article" date="2020" name="Nature">
        <title>Giant virus diversity and host interactions through global metagenomics.</title>
        <authorList>
            <person name="Schulz F."/>
            <person name="Roux S."/>
            <person name="Paez-Espino D."/>
            <person name="Jungbluth S."/>
            <person name="Walsh D.A."/>
            <person name="Denef V.J."/>
            <person name="McMahon K.D."/>
            <person name="Konstantinidis K.T."/>
            <person name="Eloe-Fadrosh E.A."/>
            <person name="Kyrpides N.C."/>
            <person name="Woyke T."/>
        </authorList>
    </citation>
    <scope>NUCLEOTIDE SEQUENCE</scope>
    <source>
        <strain evidence="4">GVMAG-M-3300027810-10</strain>
    </source>
</reference>
<protein>
    <recommendedName>
        <fullName evidence="5">Glycosyltransferase family 92 protein</fullName>
    </recommendedName>
</protein>
<dbReference type="Pfam" id="PF13704">
    <property type="entry name" value="Glyco_tranf_2_4"/>
    <property type="match status" value="1"/>
</dbReference>
<dbReference type="GO" id="GO:0016757">
    <property type="term" value="F:glycosyltransferase activity"/>
    <property type="evidence" value="ECO:0007669"/>
    <property type="project" value="TreeGrafter"/>
</dbReference>
<dbReference type="GO" id="GO:0016020">
    <property type="term" value="C:membrane"/>
    <property type="evidence" value="ECO:0007669"/>
    <property type="project" value="UniProtKB-SubCell"/>
</dbReference>
<accession>A0A6C0LGA4</accession>
<evidence type="ECO:0000256" key="1">
    <source>
        <dbReference type="ARBA" id="ARBA00004167"/>
    </source>
</evidence>
<keyword evidence="3" id="KW-0472">Membrane</keyword>
<keyword evidence="2" id="KW-0812">Transmembrane</keyword>
<dbReference type="PANTHER" id="PTHR21461:SF69">
    <property type="entry name" value="GLYCOSYLTRANSFERASE FAMILY 92 PROTEIN"/>
    <property type="match status" value="1"/>
</dbReference>
<dbReference type="EMBL" id="MN740500">
    <property type="protein sequence ID" value="QHU29969.1"/>
    <property type="molecule type" value="Genomic_DNA"/>
</dbReference>
<dbReference type="GO" id="GO:0005737">
    <property type="term" value="C:cytoplasm"/>
    <property type="evidence" value="ECO:0007669"/>
    <property type="project" value="TreeGrafter"/>
</dbReference>
<dbReference type="PANTHER" id="PTHR21461">
    <property type="entry name" value="GLYCOSYLTRANSFERASE FAMILY 92 PROTEIN"/>
    <property type="match status" value="1"/>
</dbReference>
<evidence type="ECO:0000256" key="2">
    <source>
        <dbReference type="ARBA" id="ARBA00022692"/>
    </source>
</evidence>
<keyword evidence="3" id="KW-1133">Transmembrane helix</keyword>
<proteinExistence type="predicted"/>
<evidence type="ECO:0000256" key="3">
    <source>
        <dbReference type="ARBA" id="ARBA00022989"/>
    </source>
</evidence>
<sequence>MEGFERYHIIMNETCIYNEETNEMTLIIQCYRSPLNNSFHMKIDDKLYYPLTIGKYGTECKAIFNGTLEKFKDKEVTICQDDYESKKMVMKFPFESIKTKFHPDSIIISTMCKDEDNRLEEWFNYCIKIGFDFIVIFNNTSTRTDKIKELDSKYSNLFIVDFPYKAKCGHWNNIQRVSLTIGISALKYYCKWIALIDCDEFIYIPSRNDNNLRLFLHDKDSHIGMSSKLLTNKNTTDIINNNVTQICKYIAQERHYDKHIHRTSGLGDIIANVHKGGKIQPQNVITYYHIWVNNRYKYSENMVETNDLINFEF</sequence>
<organism evidence="4">
    <name type="scientific">viral metagenome</name>
    <dbReference type="NCBI Taxonomy" id="1070528"/>
    <lineage>
        <taxon>unclassified sequences</taxon>
        <taxon>metagenomes</taxon>
        <taxon>organismal metagenomes</taxon>
    </lineage>
</organism>
<comment type="subcellular location">
    <subcellularLocation>
        <location evidence="1">Membrane</location>
        <topology evidence="1">Single-pass membrane protein</topology>
    </subcellularLocation>
</comment>